<keyword evidence="4 6" id="KW-1133">Transmembrane helix</keyword>
<evidence type="ECO:0000313" key="8">
    <source>
        <dbReference type="EMBL" id="KAJ9633594.1"/>
    </source>
</evidence>
<dbReference type="Pfam" id="PF06609">
    <property type="entry name" value="TRI12"/>
    <property type="match status" value="1"/>
</dbReference>
<dbReference type="Proteomes" id="UP001172681">
    <property type="component" value="Unassembled WGS sequence"/>
</dbReference>
<dbReference type="InterPro" id="IPR036259">
    <property type="entry name" value="MFS_trans_sf"/>
</dbReference>
<keyword evidence="2" id="KW-0813">Transport</keyword>
<dbReference type="GO" id="GO:0005886">
    <property type="term" value="C:plasma membrane"/>
    <property type="evidence" value="ECO:0007669"/>
    <property type="project" value="TreeGrafter"/>
</dbReference>
<evidence type="ECO:0000256" key="4">
    <source>
        <dbReference type="ARBA" id="ARBA00022989"/>
    </source>
</evidence>
<dbReference type="AlphaFoldDB" id="A0AA39CYJ3"/>
<evidence type="ECO:0000256" key="6">
    <source>
        <dbReference type="SAM" id="Phobius"/>
    </source>
</evidence>
<comment type="caution">
    <text evidence="8">The sequence shown here is derived from an EMBL/GenBank/DDBJ whole genome shotgun (WGS) entry which is preliminary data.</text>
</comment>
<sequence>MESEQVDHLATSAIPTDSTATTIPKHDGTLKNFFHVDKLDHNSDTVETANMVYDNVDEEPELHARTYVAVGAIFILYLVQVMALQGPPAVVIRLLTSSKRTIIRTKNEKLSYIGKDLDGATAETWVSNSLNLVQVVLCPVLSSVADTFQVRKTLIVGSNVVSFIGAAIAPGSKDIYRLIAAQTLIGFGFATVPLIYCIPSEILPRKWRPMAQSIVNIGACLGAVAGPLSIGALVKADQKSGWRKFYWIEMGLFGLGTIGVLVGYRPPKRHTRYDGLSLGQKIARLDILGSFLLTVGLTLLLTGLNLGGGLYKWTNARVLATLIIGIVGLIAFGVYEWKGTSTGILHHGLFKGERHAGRTFSILIGLIAVEGLLLFAFVIFYPTLTTVLFETDPLLLTARGNPFWVACGLSTVFWGYIATKFRTIRVPLFFGFFIFTAGIVGIATTQPNTSTNLVIFAGLTGIGFGAPLILVIAGVQLCSPHDLFVTATAVMTSARGVGASIFIAIYAAALDNRLETKIPAYVAKAALTAGLPVASVQLFVDALAGGDNAGLTKIPGVTSPIVAAGVAALKQAYADSLRVVYMIAAPFGAVACIACLFIMDFKKTMNYRVDAPVENLHAKVHMSSHEEMEIAN</sequence>
<evidence type="ECO:0000256" key="1">
    <source>
        <dbReference type="ARBA" id="ARBA00004141"/>
    </source>
</evidence>
<reference evidence="8" key="1">
    <citation type="submission" date="2022-10" db="EMBL/GenBank/DDBJ databases">
        <title>Culturing micro-colonial fungi from biological soil crusts in the Mojave desert and describing Neophaeococcomyces mojavensis, and introducing the new genera and species Taxawa tesnikishii.</title>
        <authorList>
            <person name="Kurbessoian T."/>
            <person name="Stajich J.E."/>
        </authorList>
    </citation>
    <scope>NUCLEOTIDE SEQUENCE</scope>
    <source>
        <strain evidence="8">TK_35</strain>
    </source>
</reference>
<feature type="transmembrane region" description="Helical" evidence="6">
    <location>
        <begin position="175"/>
        <end position="198"/>
    </location>
</feature>
<feature type="transmembrane region" description="Helical" evidence="6">
    <location>
        <begin position="451"/>
        <end position="471"/>
    </location>
</feature>
<evidence type="ECO:0000313" key="9">
    <source>
        <dbReference type="Proteomes" id="UP001172681"/>
    </source>
</evidence>
<accession>A0AA39CYJ3</accession>
<dbReference type="InterPro" id="IPR053791">
    <property type="entry name" value="MFS_Tri12-like"/>
</dbReference>
<dbReference type="EMBL" id="JAPDRN010000044">
    <property type="protein sequence ID" value="KAJ9633594.1"/>
    <property type="molecule type" value="Genomic_DNA"/>
</dbReference>
<organism evidence="8 9">
    <name type="scientific">Knufia peltigerae</name>
    <dbReference type="NCBI Taxonomy" id="1002370"/>
    <lineage>
        <taxon>Eukaryota</taxon>
        <taxon>Fungi</taxon>
        <taxon>Dikarya</taxon>
        <taxon>Ascomycota</taxon>
        <taxon>Pezizomycotina</taxon>
        <taxon>Eurotiomycetes</taxon>
        <taxon>Chaetothyriomycetidae</taxon>
        <taxon>Chaetothyriales</taxon>
        <taxon>Trichomeriaceae</taxon>
        <taxon>Knufia</taxon>
    </lineage>
</organism>
<name>A0AA39CYJ3_9EURO</name>
<feature type="transmembrane region" description="Helical" evidence="6">
    <location>
        <begin position="67"/>
        <end position="96"/>
    </location>
</feature>
<evidence type="ECO:0000259" key="7">
    <source>
        <dbReference type="PROSITE" id="PS50850"/>
    </source>
</evidence>
<feature type="transmembrane region" description="Helical" evidence="6">
    <location>
        <begin position="356"/>
        <end position="381"/>
    </location>
</feature>
<dbReference type="InterPro" id="IPR010573">
    <property type="entry name" value="MFS_Str1/Tri12-like"/>
</dbReference>
<gene>
    <name evidence="8" type="ORF">H2204_006800</name>
</gene>
<feature type="transmembrane region" description="Helical" evidence="6">
    <location>
        <begin position="579"/>
        <end position="599"/>
    </location>
</feature>
<keyword evidence="5 6" id="KW-0472">Membrane</keyword>
<keyword evidence="9" id="KW-1185">Reference proteome</keyword>
<evidence type="ECO:0000256" key="5">
    <source>
        <dbReference type="ARBA" id="ARBA00023136"/>
    </source>
</evidence>
<feature type="transmembrane region" description="Helical" evidence="6">
    <location>
        <begin position="245"/>
        <end position="264"/>
    </location>
</feature>
<feature type="transmembrane region" description="Helical" evidence="6">
    <location>
        <begin position="426"/>
        <end position="445"/>
    </location>
</feature>
<feature type="transmembrane region" description="Helical" evidence="6">
    <location>
        <begin position="210"/>
        <end position="233"/>
    </location>
</feature>
<dbReference type="GO" id="GO:0022857">
    <property type="term" value="F:transmembrane transporter activity"/>
    <property type="evidence" value="ECO:0007669"/>
    <property type="project" value="InterPro"/>
</dbReference>
<feature type="transmembrane region" description="Helical" evidence="6">
    <location>
        <begin position="401"/>
        <end position="419"/>
    </location>
</feature>
<dbReference type="Gene3D" id="1.20.1250.20">
    <property type="entry name" value="MFS general substrate transporter like domains"/>
    <property type="match status" value="1"/>
</dbReference>
<proteinExistence type="predicted"/>
<evidence type="ECO:0000256" key="2">
    <source>
        <dbReference type="ARBA" id="ARBA00022448"/>
    </source>
</evidence>
<dbReference type="CDD" id="cd06179">
    <property type="entry name" value="MFS_TRI12_like"/>
    <property type="match status" value="1"/>
</dbReference>
<feature type="transmembrane region" description="Helical" evidence="6">
    <location>
        <begin position="316"/>
        <end position="335"/>
    </location>
</feature>
<feature type="transmembrane region" description="Helical" evidence="6">
    <location>
        <begin position="285"/>
        <end position="304"/>
    </location>
</feature>
<feature type="transmembrane region" description="Helical" evidence="6">
    <location>
        <begin position="483"/>
        <end position="509"/>
    </location>
</feature>
<evidence type="ECO:0000256" key="3">
    <source>
        <dbReference type="ARBA" id="ARBA00022692"/>
    </source>
</evidence>
<protein>
    <recommendedName>
        <fullName evidence="7">Major facilitator superfamily (MFS) profile domain-containing protein</fullName>
    </recommendedName>
</protein>
<keyword evidence="3 6" id="KW-0812">Transmembrane</keyword>
<dbReference type="SUPFAM" id="SSF103473">
    <property type="entry name" value="MFS general substrate transporter"/>
    <property type="match status" value="1"/>
</dbReference>
<feature type="domain" description="Major facilitator superfamily (MFS) profile" evidence="7">
    <location>
        <begin position="64"/>
        <end position="603"/>
    </location>
</feature>
<dbReference type="PROSITE" id="PS50850">
    <property type="entry name" value="MFS"/>
    <property type="match status" value="1"/>
</dbReference>
<dbReference type="PANTHER" id="PTHR23501">
    <property type="entry name" value="MAJOR FACILITATOR SUPERFAMILY"/>
    <property type="match status" value="1"/>
</dbReference>
<comment type="subcellular location">
    <subcellularLocation>
        <location evidence="1">Membrane</location>
        <topology evidence="1">Multi-pass membrane protein</topology>
    </subcellularLocation>
</comment>
<dbReference type="PANTHER" id="PTHR23501:SF195">
    <property type="entry name" value="PEP5"/>
    <property type="match status" value="1"/>
</dbReference>
<dbReference type="InterPro" id="IPR020846">
    <property type="entry name" value="MFS_dom"/>
</dbReference>